<evidence type="ECO:0000256" key="3">
    <source>
        <dbReference type="ARBA" id="ARBA00022692"/>
    </source>
</evidence>
<evidence type="ECO:0000256" key="4">
    <source>
        <dbReference type="ARBA" id="ARBA00022989"/>
    </source>
</evidence>
<keyword evidence="5 7" id="KW-0472">Membrane</keyword>
<dbReference type="OrthoDB" id="4350122at2"/>
<evidence type="ECO:0000256" key="7">
    <source>
        <dbReference type="SAM" id="Phobius"/>
    </source>
</evidence>
<dbReference type="Pfam" id="PF06081">
    <property type="entry name" value="ArAE_1"/>
    <property type="match status" value="1"/>
</dbReference>
<evidence type="ECO:0000256" key="5">
    <source>
        <dbReference type="ARBA" id="ARBA00023136"/>
    </source>
</evidence>
<evidence type="ECO:0000313" key="9">
    <source>
        <dbReference type="Proteomes" id="UP000305778"/>
    </source>
</evidence>
<evidence type="ECO:0008006" key="10">
    <source>
        <dbReference type="Google" id="ProtNLM"/>
    </source>
</evidence>
<feature type="transmembrane region" description="Helical" evidence="7">
    <location>
        <begin position="47"/>
        <end position="65"/>
    </location>
</feature>
<name>A0A4U0SVN5_9ACTN</name>
<dbReference type="AlphaFoldDB" id="A0A4U0SVN5"/>
<sequence length="397" mass="43478">MPAVPAQLIPLLKRRHDPVVVQTVRSAVGATIAYQAALWLTNEPAPLTAPLTALLVVQVTFYATLTTGVRRAVSVVGGVLIAIGFGALVGLTWWSLGILILASLVTGHFLKVDEFVAEVAISAMLVLGVAHQAAAAWDRVLETLIGAAVGVLLNALFAPPVFLRPAGEAVEDLACKMRLLLERIGEELGQGATADQAESWLHEARRLNSEIARVDAELSRAEESTRLNPRVRHGMQVRIVLRSGLDTLEICAVVLRTLCRSLSDLARPREGYPPLYDEEIAAGLQEVLRHVADAVDNFGRLITAQVTAGAERAEAQLARALTEGRAARARVARLLRSETDRDVERWELHGALLANIDRLLDELDVEKRSHWLATEFDRYTRTRQAPGVLLHRIRRRP</sequence>
<organism evidence="8 9">
    <name type="scientific">Actinacidiphila oryziradicis</name>
    <dbReference type="NCBI Taxonomy" id="2571141"/>
    <lineage>
        <taxon>Bacteria</taxon>
        <taxon>Bacillati</taxon>
        <taxon>Actinomycetota</taxon>
        <taxon>Actinomycetes</taxon>
        <taxon>Kitasatosporales</taxon>
        <taxon>Streptomycetaceae</taxon>
        <taxon>Actinacidiphila</taxon>
    </lineage>
</organism>
<keyword evidence="6" id="KW-0175">Coiled coil</keyword>
<protein>
    <recommendedName>
        <fullName evidence="10">FUSC family protein</fullName>
    </recommendedName>
</protein>
<evidence type="ECO:0000313" key="8">
    <source>
        <dbReference type="EMBL" id="TKA12681.1"/>
    </source>
</evidence>
<dbReference type="GO" id="GO:0005886">
    <property type="term" value="C:plasma membrane"/>
    <property type="evidence" value="ECO:0007669"/>
    <property type="project" value="UniProtKB-SubCell"/>
</dbReference>
<evidence type="ECO:0000256" key="6">
    <source>
        <dbReference type="SAM" id="Coils"/>
    </source>
</evidence>
<accession>A0A4U0SVN5</accession>
<dbReference type="Proteomes" id="UP000305778">
    <property type="component" value="Unassembled WGS sequence"/>
</dbReference>
<evidence type="ECO:0000256" key="2">
    <source>
        <dbReference type="ARBA" id="ARBA00022475"/>
    </source>
</evidence>
<feature type="transmembrane region" description="Helical" evidence="7">
    <location>
        <begin position="144"/>
        <end position="163"/>
    </location>
</feature>
<keyword evidence="2" id="KW-1003">Cell membrane</keyword>
<proteinExistence type="predicted"/>
<feature type="coiled-coil region" evidence="6">
    <location>
        <begin position="197"/>
        <end position="224"/>
    </location>
</feature>
<comment type="subcellular location">
    <subcellularLocation>
        <location evidence="1">Cell membrane</location>
        <topology evidence="1">Multi-pass membrane protein</topology>
    </subcellularLocation>
</comment>
<dbReference type="EMBL" id="SUMC01000003">
    <property type="protein sequence ID" value="TKA12681.1"/>
    <property type="molecule type" value="Genomic_DNA"/>
</dbReference>
<feature type="transmembrane region" description="Helical" evidence="7">
    <location>
        <begin position="72"/>
        <end position="95"/>
    </location>
</feature>
<keyword evidence="4 7" id="KW-1133">Transmembrane helix</keyword>
<dbReference type="InterPro" id="IPR010343">
    <property type="entry name" value="ArAE_1"/>
</dbReference>
<reference evidence="8 9" key="1">
    <citation type="submission" date="2019-04" db="EMBL/GenBank/DDBJ databases">
        <title>Streptomyces oryziradicis sp. nov., a novel actinomycete isolated from rhizosphere soil of rice (Oryza sativa L.).</title>
        <authorList>
            <person name="Li C."/>
        </authorList>
    </citation>
    <scope>NUCLEOTIDE SEQUENCE [LARGE SCALE GENOMIC DNA]</scope>
    <source>
        <strain evidence="8 9">NEAU-C40</strain>
    </source>
</reference>
<comment type="caution">
    <text evidence="8">The sequence shown here is derived from an EMBL/GenBank/DDBJ whole genome shotgun (WGS) entry which is preliminary data.</text>
</comment>
<keyword evidence="9" id="KW-1185">Reference proteome</keyword>
<evidence type="ECO:0000256" key="1">
    <source>
        <dbReference type="ARBA" id="ARBA00004651"/>
    </source>
</evidence>
<keyword evidence="3 7" id="KW-0812">Transmembrane</keyword>
<feature type="transmembrane region" description="Helical" evidence="7">
    <location>
        <begin position="115"/>
        <end position="137"/>
    </location>
</feature>
<gene>
    <name evidence="8" type="ORF">FCI23_04700</name>
</gene>